<feature type="domain" description="CMP/dCMP-type deaminase" evidence="13">
    <location>
        <begin position="3"/>
        <end position="127"/>
    </location>
</feature>
<keyword evidence="9 12" id="KW-0521">NADP</keyword>
<gene>
    <name evidence="14" type="primary">ribD</name>
    <name evidence="14" type="ORF">GCM10009117_07790</name>
</gene>
<evidence type="ECO:0000256" key="8">
    <source>
        <dbReference type="ARBA" id="ARBA00022833"/>
    </source>
</evidence>
<dbReference type="InterPro" id="IPR024072">
    <property type="entry name" value="DHFR-like_dom_sf"/>
</dbReference>
<dbReference type="SUPFAM" id="SSF53927">
    <property type="entry name" value="Cytidine deaminase-like"/>
    <property type="match status" value="1"/>
</dbReference>
<keyword evidence="7 12" id="KW-0479">Metal-binding</keyword>
<reference evidence="15" key="1">
    <citation type="journal article" date="2019" name="Int. J. Syst. Evol. Microbiol.">
        <title>The Global Catalogue of Microorganisms (GCM) 10K type strain sequencing project: providing services to taxonomists for standard genome sequencing and annotation.</title>
        <authorList>
            <consortium name="The Broad Institute Genomics Platform"/>
            <consortium name="The Broad Institute Genome Sequencing Center for Infectious Disease"/>
            <person name="Wu L."/>
            <person name="Ma J."/>
        </authorList>
    </citation>
    <scope>NUCLEOTIDE SEQUENCE [LARGE SCALE GENOMIC DNA]</scope>
    <source>
        <strain evidence="15">JCM 16082</strain>
    </source>
</reference>
<evidence type="ECO:0000256" key="1">
    <source>
        <dbReference type="ARBA" id="ARBA00002151"/>
    </source>
</evidence>
<dbReference type="SUPFAM" id="SSF53597">
    <property type="entry name" value="Dihydrofolate reductase-like"/>
    <property type="match status" value="1"/>
</dbReference>
<dbReference type="InterPro" id="IPR050765">
    <property type="entry name" value="Riboflavin_Biosynth_HTPR"/>
</dbReference>
<comment type="cofactor">
    <cofactor evidence="12">
        <name>Zn(2+)</name>
        <dbReference type="ChEBI" id="CHEBI:29105"/>
    </cofactor>
    <text evidence="12">Binds 1 zinc ion.</text>
</comment>
<dbReference type="Proteomes" id="UP001500507">
    <property type="component" value="Unassembled WGS sequence"/>
</dbReference>
<dbReference type="Pfam" id="PF01872">
    <property type="entry name" value="RibD_C"/>
    <property type="match status" value="1"/>
</dbReference>
<dbReference type="EMBL" id="BAAAFG010000005">
    <property type="protein sequence ID" value="GAA0871633.1"/>
    <property type="molecule type" value="Genomic_DNA"/>
</dbReference>
<dbReference type="Pfam" id="PF00383">
    <property type="entry name" value="dCMP_cyt_deam_1"/>
    <property type="match status" value="1"/>
</dbReference>
<keyword evidence="12" id="KW-0378">Hydrolase</keyword>
<evidence type="ECO:0000313" key="14">
    <source>
        <dbReference type="EMBL" id="GAA0871633.1"/>
    </source>
</evidence>
<evidence type="ECO:0000256" key="2">
    <source>
        <dbReference type="ARBA" id="ARBA00004882"/>
    </source>
</evidence>
<dbReference type="NCBIfam" id="TIGR00326">
    <property type="entry name" value="eubact_ribD"/>
    <property type="match status" value="1"/>
</dbReference>
<dbReference type="InterPro" id="IPR004794">
    <property type="entry name" value="Eubact_RibD"/>
</dbReference>
<evidence type="ECO:0000256" key="9">
    <source>
        <dbReference type="ARBA" id="ARBA00022857"/>
    </source>
</evidence>
<comment type="pathway">
    <text evidence="3 12">Cofactor biosynthesis; riboflavin biosynthesis; 5-amino-6-(D-ribitylamino)uracil from GTP: step 3/4.</text>
</comment>
<keyword evidence="15" id="KW-1185">Reference proteome</keyword>
<comment type="similarity">
    <text evidence="5 12">In the C-terminal section; belongs to the HTP reductase family.</text>
</comment>
<keyword evidence="8 12" id="KW-0862">Zinc</keyword>
<comment type="similarity">
    <text evidence="4 12">In the N-terminal section; belongs to the cytidine and deoxycytidylate deaminase family.</text>
</comment>
<comment type="catalytic activity">
    <reaction evidence="12">
        <text>2,5-diamino-6-hydroxy-4-(5-phosphoribosylamino)-pyrimidine + H2O + H(+) = 5-amino-6-(5-phospho-D-ribosylamino)uracil + NH4(+)</text>
        <dbReference type="Rhea" id="RHEA:21868"/>
        <dbReference type="ChEBI" id="CHEBI:15377"/>
        <dbReference type="ChEBI" id="CHEBI:15378"/>
        <dbReference type="ChEBI" id="CHEBI:28938"/>
        <dbReference type="ChEBI" id="CHEBI:58453"/>
        <dbReference type="ChEBI" id="CHEBI:58614"/>
        <dbReference type="EC" id="3.5.4.26"/>
    </reaction>
</comment>
<keyword evidence="6 12" id="KW-0686">Riboflavin biosynthesis</keyword>
<dbReference type="Gene3D" id="3.40.430.10">
    <property type="entry name" value="Dihydrofolate Reductase, subunit A"/>
    <property type="match status" value="1"/>
</dbReference>
<proteinExistence type="inferred from homology"/>
<evidence type="ECO:0000256" key="7">
    <source>
        <dbReference type="ARBA" id="ARBA00022723"/>
    </source>
</evidence>
<dbReference type="PIRSF" id="PIRSF006769">
    <property type="entry name" value="RibD"/>
    <property type="match status" value="1"/>
</dbReference>
<dbReference type="PROSITE" id="PS51747">
    <property type="entry name" value="CYT_DCMP_DEAMINASES_2"/>
    <property type="match status" value="1"/>
</dbReference>
<keyword evidence="11" id="KW-0511">Multifunctional enzyme</keyword>
<dbReference type="InterPro" id="IPR002734">
    <property type="entry name" value="RibDG_C"/>
</dbReference>
<dbReference type="Gene3D" id="3.40.140.10">
    <property type="entry name" value="Cytidine Deaminase, domain 2"/>
    <property type="match status" value="1"/>
</dbReference>
<name>A0ABP3XQN9_9FLAO</name>
<accession>A0ABP3XQN9</accession>
<organism evidence="14 15">
    <name type="scientific">Gangjinia marincola</name>
    <dbReference type="NCBI Taxonomy" id="578463"/>
    <lineage>
        <taxon>Bacteria</taxon>
        <taxon>Pseudomonadati</taxon>
        <taxon>Bacteroidota</taxon>
        <taxon>Flavobacteriia</taxon>
        <taxon>Flavobacteriales</taxon>
        <taxon>Flavobacteriaceae</taxon>
        <taxon>Gangjinia</taxon>
    </lineage>
</organism>
<evidence type="ECO:0000256" key="12">
    <source>
        <dbReference type="PIRNR" id="PIRNR006769"/>
    </source>
</evidence>
<dbReference type="InterPro" id="IPR016192">
    <property type="entry name" value="APOBEC/CMP_deaminase_Zn-bd"/>
</dbReference>
<evidence type="ECO:0000259" key="13">
    <source>
        <dbReference type="PROSITE" id="PS51747"/>
    </source>
</evidence>
<evidence type="ECO:0000256" key="4">
    <source>
        <dbReference type="ARBA" id="ARBA00005259"/>
    </source>
</evidence>
<comment type="function">
    <text evidence="1 12">Converts 2,5-diamino-6-(ribosylamino)-4(3h)-pyrimidinone 5'-phosphate into 5-amino-6-(ribosylamino)-2,4(1h,3h)-pyrimidinedione 5'-phosphate.</text>
</comment>
<dbReference type="PANTHER" id="PTHR38011">
    <property type="entry name" value="DIHYDROFOLATE REDUCTASE FAMILY PROTEIN (AFU_ORTHOLOGUE AFUA_8G06820)"/>
    <property type="match status" value="1"/>
</dbReference>
<dbReference type="PROSITE" id="PS00903">
    <property type="entry name" value="CYT_DCMP_DEAMINASES_1"/>
    <property type="match status" value="1"/>
</dbReference>
<dbReference type="InterPro" id="IPR002125">
    <property type="entry name" value="CMP_dCMP_dom"/>
</dbReference>
<comment type="caution">
    <text evidence="14">The sequence shown here is derived from an EMBL/GenBank/DDBJ whole genome shotgun (WGS) entry which is preliminary data.</text>
</comment>
<dbReference type="CDD" id="cd01284">
    <property type="entry name" value="Riboflavin_deaminase-reductase"/>
    <property type="match status" value="1"/>
</dbReference>
<dbReference type="EC" id="3.5.4.26" evidence="12"/>
<dbReference type="RefSeq" id="WP_343764138.1">
    <property type="nucleotide sequence ID" value="NZ_BAAAFG010000005.1"/>
</dbReference>
<protein>
    <recommendedName>
        <fullName evidence="12">Riboflavin biosynthesis protein RibD</fullName>
    </recommendedName>
    <domain>
        <recommendedName>
            <fullName evidence="12">Diaminohydroxyphosphoribosylaminopyrimidine deaminase</fullName>
            <shortName evidence="12">DRAP deaminase</shortName>
            <ecNumber evidence="12">3.5.4.26</ecNumber>
        </recommendedName>
        <alternativeName>
            <fullName evidence="12">Riboflavin-specific deaminase</fullName>
        </alternativeName>
    </domain>
    <domain>
        <recommendedName>
            <fullName evidence="12">5-amino-6-(5-phosphoribosylamino)uracil reductase</fullName>
            <ecNumber evidence="12">1.1.1.193</ecNumber>
        </recommendedName>
        <alternativeName>
            <fullName evidence="12">HTP reductase</fullName>
        </alternativeName>
    </domain>
</protein>
<keyword evidence="10 12" id="KW-0560">Oxidoreductase</keyword>
<evidence type="ECO:0000256" key="6">
    <source>
        <dbReference type="ARBA" id="ARBA00022619"/>
    </source>
</evidence>
<comment type="catalytic activity">
    <reaction evidence="12">
        <text>5-amino-6-(5-phospho-D-ribitylamino)uracil + NADP(+) = 5-amino-6-(5-phospho-D-ribosylamino)uracil + NADPH + H(+)</text>
        <dbReference type="Rhea" id="RHEA:17845"/>
        <dbReference type="ChEBI" id="CHEBI:15378"/>
        <dbReference type="ChEBI" id="CHEBI:57783"/>
        <dbReference type="ChEBI" id="CHEBI:58349"/>
        <dbReference type="ChEBI" id="CHEBI:58421"/>
        <dbReference type="ChEBI" id="CHEBI:58453"/>
        <dbReference type="EC" id="1.1.1.193"/>
    </reaction>
</comment>
<dbReference type="EC" id="1.1.1.193" evidence="12"/>
<comment type="pathway">
    <text evidence="2 12">Cofactor biosynthesis; riboflavin biosynthesis; 5-amino-6-(D-ribitylamino)uracil from GTP: step 2/4.</text>
</comment>
<sequence length="354" mass="39715">MASTDEIYMKRCLQLAKLGLVAAMPNPSVGCVIVVDKMIVAEGYTSPHGGPHAEVNAIRQVTDPELLKKATLYVSLEPCNHFGKTPPCSDLIVKSDVKKVVIGAVDSNEKVAGTGIKKLRDHGIKVITGVLEKECRALNRRFFTYHEKKRPYVTLKWAQTKDGYIAPPPYQRDKAEPVWITNPYSRQIAHQLRVQEMGIMVGGATLAADNPSLTARDWFGRSPTRIVFNTKKTLDPDKTLFDGQAETLVLTTVDIETRIKHAEIKKLDPTKSITEEILDILYHQRIQSILVEGGTKTLKLFIDTESWDEAHVFTGPHRLEDGVKAPAIKHEPCLTHNVLRDVHQIYYNDQEFSL</sequence>
<evidence type="ECO:0000313" key="15">
    <source>
        <dbReference type="Proteomes" id="UP001500507"/>
    </source>
</evidence>
<evidence type="ECO:0000256" key="10">
    <source>
        <dbReference type="ARBA" id="ARBA00023002"/>
    </source>
</evidence>
<dbReference type="PANTHER" id="PTHR38011:SF7">
    <property type="entry name" value="2,5-DIAMINO-6-RIBOSYLAMINO-4(3H)-PYRIMIDINONE 5'-PHOSPHATE REDUCTASE"/>
    <property type="match status" value="1"/>
</dbReference>
<evidence type="ECO:0000256" key="11">
    <source>
        <dbReference type="ARBA" id="ARBA00023268"/>
    </source>
</evidence>
<evidence type="ECO:0000256" key="5">
    <source>
        <dbReference type="ARBA" id="ARBA00007417"/>
    </source>
</evidence>
<evidence type="ECO:0000256" key="3">
    <source>
        <dbReference type="ARBA" id="ARBA00004910"/>
    </source>
</evidence>
<dbReference type="InterPro" id="IPR016193">
    <property type="entry name" value="Cytidine_deaminase-like"/>
</dbReference>